<dbReference type="InterPro" id="IPR024079">
    <property type="entry name" value="MetalloPept_cat_dom_sf"/>
</dbReference>
<feature type="domain" description="Peptidase M12A" evidence="7">
    <location>
        <begin position="84"/>
        <end position="177"/>
    </location>
</feature>
<evidence type="ECO:0000259" key="7">
    <source>
        <dbReference type="Pfam" id="PF01400"/>
    </source>
</evidence>
<evidence type="ECO:0000256" key="2">
    <source>
        <dbReference type="ARBA" id="ARBA00022723"/>
    </source>
</evidence>
<evidence type="ECO:0000256" key="4">
    <source>
        <dbReference type="ARBA" id="ARBA00022833"/>
    </source>
</evidence>
<keyword evidence="3 6" id="KW-0378">Hydrolase</keyword>
<reference evidence="9" key="2">
    <citation type="submission" date="2015-08" db="UniProtKB">
        <authorList>
            <consortium name="WormBaseParasite"/>
        </authorList>
    </citation>
    <scope>IDENTIFICATION</scope>
</reference>
<keyword evidence="5 6" id="KW-0482">Metalloprotease</keyword>
<dbReference type="Proteomes" id="UP000035680">
    <property type="component" value="Unassembled WGS sequence"/>
</dbReference>
<protein>
    <recommendedName>
        <fullName evidence="6">Metalloendopeptidase</fullName>
        <ecNumber evidence="6">3.4.24.-</ecNumber>
    </recommendedName>
</protein>
<keyword evidence="1 6" id="KW-0645">Protease</keyword>
<dbReference type="PRINTS" id="PR00480">
    <property type="entry name" value="ASTACIN"/>
</dbReference>
<dbReference type="InterPro" id="IPR001506">
    <property type="entry name" value="Peptidase_M12A"/>
</dbReference>
<dbReference type="EC" id="3.4.24.-" evidence="6"/>
<reference evidence="8" key="1">
    <citation type="submission" date="2014-07" db="EMBL/GenBank/DDBJ databases">
        <authorList>
            <person name="Martin A.A"/>
            <person name="De Silva N."/>
        </authorList>
    </citation>
    <scope>NUCLEOTIDE SEQUENCE</scope>
</reference>
<name>A0A0K0FX98_STRVS</name>
<evidence type="ECO:0000256" key="6">
    <source>
        <dbReference type="RuleBase" id="RU361183"/>
    </source>
</evidence>
<dbReference type="Pfam" id="PF01400">
    <property type="entry name" value="Astacin"/>
    <property type="match status" value="1"/>
</dbReference>
<dbReference type="Gene3D" id="3.40.390.10">
    <property type="entry name" value="Collagenase (Catalytic Domain)"/>
    <property type="match status" value="1"/>
</dbReference>
<dbReference type="GO" id="GO:0004222">
    <property type="term" value="F:metalloendopeptidase activity"/>
    <property type="evidence" value="ECO:0007669"/>
    <property type="project" value="UniProtKB-UniRule"/>
</dbReference>
<evidence type="ECO:0000313" key="8">
    <source>
        <dbReference type="Proteomes" id="UP000035680"/>
    </source>
</evidence>
<dbReference type="GO" id="GO:0046872">
    <property type="term" value="F:metal ion binding"/>
    <property type="evidence" value="ECO:0007669"/>
    <property type="project" value="UniProtKB-KW"/>
</dbReference>
<dbReference type="GO" id="GO:0006508">
    <property type="term" value="P:proteolysis"/>
    <property type="evidence" value="ECO:0007669"/>
    <property type="project" value="UniProtKB-KW"/>
</dbReference>
<evidence type="ECO:0000313" key="9">
    <source>
        <dbReference type="WBParaSite" id="SVE_1707400.1"/>
    </source>
</evidence>
<sequence length="181" mass="21624">MKTYYKEKQDDKSNFDNNNTVVKPMKNPYLLERDEVLTRQQAEDVLEKIVQEARNYEVDLRGLFHENTRIKRKIQKNLTYTWEFPINYIIQGADTELIDKALDPMQNETCNRFKKQSTIPHGQPGLKFVKERRCWSYVSRTEECKFQDVSIEYECSTHDQSRADRDQYLTILEDNMKLGLL</sequence>
<dbReference type="PANTHER" id="PTHR10127">
    <property type="entry name" value="DISCOIDIN, CUB, EGF, LAMININ , AND ZINC METALLOPROTEASE DOMAIN CONTAINING"/>
    <property type="match status" value="1"/>
</dbReference>
<evidence type="ECO:0000256" key="3">
    <source>
        <dbReference type="ARBA" id="ARBA00022801"/>
    </source>
</evidence>
<dbReference type="PANTHER" id="PTHR10127:SF780">
    <property type="entry name" value="METALLOENDOPEPTIDASE"/>
    <property type="match status" value="1"/>
</dbReference>
<keyword evidence="2 6" id="KW-0479">Metal-binding</keyword>
<keyword evidence="4 6" id="KW-0862">Zinc</keyword>
<dbReference type="AlphaFoldDB" id="A0A0K0FX98"/>
<comment type="cofactor">
    <cofactor evidence="6">
        <name>Zn(2+)</name>
        <dbReference type="ChEBI" id="CHEBI:29105"/>
    </cofactor>
    <text evidence="6">Binds 1 zinc ion per subunit.</text>
</comment>
<organism evidence="8 9">
    <name type="scientific">Strongyloides venezuelensis</name>
    <name type="common">Threadworm</name>
    <dbReference type="NCBI Taxonomy" id="75913"/>
    <lineage>
        <taxon>Eukaryota</taxon>
        <taxon>Metazoa</taxon>
        <taxon>Ecdysozoa</taxon>
        <taxon>Nematoda</taxon>
        <taxon>Chromadorea</taxon>
        <taxon>Rhabditida</taxon>
        <taxon>Tylenchina</taxon>
        <taxon>Panagrolaimomorpha</taxon>
        <taxon>Strongyloidoidea</taxon>
        <taxon>Strongyloididae</taxon>
        <taxon>Strongyloides</taxon>
    </lineage>
</organism>
<accession>A0A0K0FX98</accession>
<dbReference type="WBParaSite" id="SVE_1707400.1">
    <property type="protein sequence ID" value="SVE_1707400.1"/>
    <property type="gene ID" value="SVE_1707400"/>
</dbReference>
<evidence type="ECO:0000256" key="5">
    <source>
        <dbReference type="ARBA" id="ARBA00023049"/>
    </source>
</evidence>
<proteinExistence type="predicted"/>
<keyword evidence="8" id="KW-1185">Reference proteome</keyword>
<evidence type="ECO:0000256" key="1">
    <source>
        <dbReference type="ARBA" id="ARBA00022670"/>
    </source>
</evidence>